<dbReference type="InterPro" id="IPR011343">
    <property type="entry name" value="DeoC"/>
</dbReference>
<dbReference type="GO" id="GO:0004139">
    <property type="term" value="F:deoxyribose-phosphate aldolase activity"/>
    <property type="evidence" value="ECO:0007669"/>
    <property type="project" value="InterPro"/>
</dbReference>
<keyword evidence="2" id="KW-0704">Schiff base</keyword>
<dbReference type="InterPro" id="IPR002915">
    <property type="entry name" value="DeoC/FbaB/LacD_aldolase"/>
</dbReference>
<reference evidence="4" key="1">
    <citation type="submission" date="2020-10" db="EMBL/GenBank/DDBJ databases">
        <authorList>
            <person name="Gilroy R."/>
        </authorList>
    </citation>
    <scope>NUCLEOTIDE SEQUENCE</scope>
    <source>
        <strain evidence="4">ChiW25-3613</strain>
    </source>
</reference>
<evidence type="ECO:0000256" key="1">
    <source>
        <dbReference type="ARBA" id="ARBA00022490"/>
    </source>
</evidence>
<dbReference type="AlphaFoldDB" id="A0A9D1AJ88"/>
<dbReference type="SUPFAM" id="SSF51569">
    <property type="entry name" value="Aldolase"/>
    <property type="match status" value="1"/>
</dbReference>
<dbReference type="GO" id="GO:0009264">
    <property type="term" value="P:deoxyribonucleotide catabolic process"/>
    <property type="evidence" value="ECO:0007669"/>
    <property type="project" value="InterPro"/>
</dbReference>
<dbReference type="PANTHER" id="PTHR10889:SF1">
    <property type="entry name" value="DEOXYRIBOSE-PHOSPHATE ALDOLASE"/>
    <property type="match status" value="1"/>
</dbReference>
<name>A0A9D1AJ88_9FIRM</name>
<dbReference type="Proteomes" id="UP000824179">
    <property type="component" value="Unassembled WGS sequence"/>
</dbReference>
<comment type="caution">
    <text evidence="4">The sequence shown here is derived from an EMBL/GenBank/DDBJ whole genome shotgun (WGS) entry which is preliminary data.</text>
</comment>
<evidence type="ECO:0008006" key="6">
    <source>
        <dbReference type="Google" id="ProtNLM"/>
    </source>
</evidence>
<dbReference type="GO" id="GO:0005737">
    <property type="term" value="C:cytoplasm"/>
    <property type="evidence" value="ECO:0007669"/>
    <property type="project" value="InterPro"/>
</dbReference>
<dbReference type="SMART" id="SM01133">
    <property type="entry name" value="DeoC"/>
    <property type="match status" value="1"/>
</dbReference>
<sequence>METQNTFDNNMRQDAVPSEAQDVQNVQPPQPQFVSQQERHEFDEFKRQKRVAEARALIAKIELSATSVTYERSALRRALKECEKLGIGGVCVLPYLVKSARSFLGEDSPVMIVALISPFGGTDTTDIKLRQVKRALRDGAAAVEVTVPVPAIKEGSWGYVKKELKRLKRASRKAILRINLEAPLLTSQELTRLLSIICEVGITCVRTAGGVFGSGADEEDLKLIRAAVKDKAMIKAEGAEAPGRMATLLELGAQITGSEAAVPMAQAVLAAAEK</sequence>
<keyword evidence="1" id="KW-0963">Cytoplasm</keyword>
<dbReference type="InterPro" id="IPR013785">
    <property type="entry name" value="Aldolase_TIM"/>
</dbReference>
<feature type="compositionally biased region" description="Low complexity" evidence="3">
    <location>
        <begin position="21"/>
        <end position="35"/>
    </location>
</feature>
<dbReference type="Gene3D" id="3.20.20.70">
    <property type="entry name" value="Aldolase class I"/>
    <property type="match status" value="1"/>
</dbReference>
<gene>
    <name evidence="4" type="ORF">IAB90_07200</name>
</gene>
<accession>A0A9D1AJ88</accession>
<dbReference type="PANTHER" id="PTHR10889">
    <property type="entry name" value="DEOXYRIBOSE-PHOSPHATE ALDOLASE"/>
    <property type="match status" value="1"/>
</dbReference>
<feature type="region of interest" description="Disordered" evidence="3">
    <location>
        <begin position="1"/>
        <end position="35"/>
    </location>
</feature>
<proteinExistence type="predicted"/>
<feature type="compositionally biased region" description="Polar residues" evidence="3">
    <location>
        <begin position="1"/>
        <end position="12"/>
    </location>
</feature>
<evidence type="ECO:0000256" key="3">
    <source>
        <dbReference type="SAM" id="MobiDB-lite"/>
    </source>
</evidence>
<organism evidence="4 5">
    <name type="scientific">Candidatus Coproplasma stercoripullorum</name>
    <dbReference type="NCBI Taxonomy" id="2840751"/>
    <lineage>
        <taxon>Bacteria</taxon>
        <taxon>Bacillati</taxon>
        <taxon>Bacillota</taxon>
        <taxon>Clostridia</taxon>
        <taxon>Eubacteriales</taxon>
        <taxon>Candidatus Coproplasma</taxon>
    </lineage>
</organism>
<reference evidence="4" key="2">
    <citation type="journal article" date="2021" name="PeerJ">
        <title>Extensive microbial diversity within the chicken gut microbiome revealed by metagenomics and culture.</title>
        <authorList>
            <person name="Gilroy R."/>
            <person name="Ravi A."/>
            <person name="Getino M."/>
            <person name="Pursley I."/>
            <person name="Horton D.L."/>
            <person name="Alikhan N.F."/>
            <person name="Baker D."/>
            <person name="Gharbi K."/>
            <person name="Hall N."/>
            <person name="Watson M."/>
            <person name="Adriaenssens E.M."/>
            <person name="Foster-Nyarko E."/>
            <person name="Jarju S."/>
            <person name="Secka A."/>
            <person name="Antonio M."/>
            <person name="Oren A."/>
            <person name="Chaudhuri R.R."/>
            <person name="La Ragione R."/>
            <person name="Hildebrand F."/>
            <person name="Pallen M.J."/>
        </authorList>
    </citation>
    <scope>NUCLEOTIDE SEQUENCE</scope>
    <source>
        <strain evidence="4">ChiW25-3613</strain>
    </source>
</reference>
<dbReference type="GO" id="GO:0016052">
    <property type="term" value="P:carbohydrate catabolic process"/>
    <property type="evidence" value="ECO:0007669"/>
    <property type="project" value="TreeGrafter"/>
</dbReference>
<evidence type="ECO:0000313" key="5">
    <source>
        <dbReference type="Proteomes" id="UP000824179"/>
    </source>
</evidence>
<evidence type="ECO:0000256" key="2">
    <source>
        <dbReference type="ARBA" id="ARBA00023270"/>
    </source>
</evidence>
<evidence type="ECO:0000313" key="4">
    <source>
        <dbReference type="EMBL" id="HIR40149.1"/>
    </source>
</evidence>
<protein>
    <recommendedName>
        <fullName evidence="6">Deoxyribose-phosphate aldolase</fullName>
    </recommendedName>
</protein>
<dbReference type="EMBL" id="DVHB01000129">
    <property type="protein sequence ID" value="HIR40149.1"/>
    <property type="molecule type" value="Genomic_DNA"/>
</dbReference>